<reference evidence="2" key="1">
    <citation type="submission" date="2019-02" db="EMBL/GenBank/DDBJ databases">
        <authorList>
            <person name="Gruber-Vodicka R. H."/>
            <person name="Seah K. B. B."/>
        </authorList>
    </citation>
    <scope>NUCLEOTIDE SEQUENCE</scope>
    <source>
        <strain evidence="2">BECK_M7</strain>
    </source>
</reference>
<organism evidence="2">
    <name type="scientific">Candidatus Kentrum sp. LFY</name>
    <dbReference type="NCBI Taxonomy" id="2126342"/>
    <lineage>
        <taxon>Bacteria</taxon>
        <taxon>Pseudomonadati</taxon>
        <taxon>Pseudomonadota</taxon>
        <taxon>Gammaproteobacteria</taxon>
        <taxon>Candidatus Kentrum</taxon>
    </lineage>
</organism>
<accession>A0A450UH25</accession>
<dbReference type="EMBL" id="CAADFF010000029">
    <property type="protein sequence ID" value="VFJ91827.1"/>
    <property type="molecule type" value="Genomic_DNA"/>
</dbReference>
<proteinExistence type="predicted"/>
<sequence length="281" mass="32279">MQNVILRFPVALGPFSTSFSSRSALISLSESILLSPFDSGTDLDETNRISRYDFLPRNIHFMDRKNKASRNSFLQCGKCCPRDGAQVKPDTHCRGYQDGTPPHPGLFYPTRPSRNQKGLRPVPKRGPENPFHVAPKLPLGRERKFFDRLVQDFPEKGLRKRRSVIFRSLHFQWFSTIENGGTSLYRTQSGEKLHFLPPYCPLSGRHLVLRCIEKTKLSKHPIRRSTMFEGPCTLWITWRSLVPNPVHGSLKGHDRALPRGFRDEYETPRQARSPDGSFIHI</sequence>
<gene>
    <name evidence="2" type="ORF">BECKLFY1418B_GA0070995_10294</name>
</gene>
<evidence type="ECO:0000256" key="1">
    <source>
        <dbReference type="SAM" id="MobiDB-lite"/>
    </source>
</evidence>
<dbReference type="AlphaFoldDB" id="A0A450UH25"/>
<protein>
    <submittedName>
        <fullName evidence="2">Uncharacterized protein</fullName>
    </submittedName>
</protein>
<evidence type="ECO:0000313" key="2">
    <source>
        <dbReference type="EMBL" id="VFJ91827.1"/>
    </source>
</evidence>
<name>A0A450UH25_9GAMM</name>
<feature type="region of interest" description="Disordered" evidence="1">
    <location>
        <begin position="95"/>
        <end position="134"/>
    </location>
</feature>